<dbReference type="Pfam" id="PF18611">
    <property type="entry name" value="IL3Ra_N"/>
    <property type="match status" value="1"/>
</dbReference>
<dbReference type="FunFam" id="2.60.40.10:FF:001087">
    <property type="entry name" value="Colony stimulating factor 2 receptor alpha subunit"/>
    <property type="match status" value="1"/>
</dbReference>
<feature type="transmembrane region" description="Helical" evidence="9">
    <location>
        <begin position="401"/>
        <end position="422"/>
    </location>
</feature>
<dbReference type="AlphaFoldDB" id="F7FS87"/>
<keyword evidence="3" id="KW-0732">Signal</keyword>
<dbReference type="GeneTree" id="ENSGT00520000055993"/>
<dbReference type="Pfam" id="PF09240">
    <property type="entry name" value="IL6Ra-bind"/>
    <property type="match status" value="1"/>
</dbReference>
<dbReference type="InParanoid" id="F7FS87"/>
<proteinExistence type="predicted"/>
<dbReference type="GO" id="GO:0019955">
    <property type="term" value="F:cytokine binding"/>
    <property type="evidence" value="ECO:0000318"/>
    <property type="project" value="GO_Central"/>
</dbReference>
<dbReference type="CDD" id="cd00063">
    <property type="entry name" value="FN3"/>
    <property type="match status" value="1"/>
</dbReference>
<dbReference type="SUPFAM" id="SSF49265">
    <property type="entry name" value="Fibronectin type III"/>
    <property type="match status" value="2"/>
</dbReference>
<keyword evidence="12" id="KW-1185">Reference proteome</keyword>
<dbReference type="InterPro" id="IPR003532">
    <property type="entry name" value="Short_hematopoietin_rcpt_2_CS"/>
</dbReference>
<keyword evidence="5 9" id="KW-0472">Membrane</keyword>
<evidence type="ECO:0000313" key="11">
    <source>
        <dbReference type="Ensembl" id="ENSOANP00000017509.3"/>
    </source>
</evidence>
<name>F7FS87_ORNAN</name>
<feature type="compositionally biased region" description="Basic and acidic residues" evidence="8">
    <location>
        <begin position="1"/>
        <end position="18"/>
    </location>
</feature>
<evidence type="ECO:0000256" key="2">
    <source>
        <dbReference type="ARBA" id="ARBA00022692"/>
    </source>
</evidence>
<organism evidence="11 12">
    <name type="scientific">Ornithorhynchus anatinus</name>
    <name type="common">Duckbill platypus</name>
    <dbReference type="NCBI Taxonomy" id="9258"/>
    <lineage>
        <taxon>Eukaryota</taxon>
        <taxon>Metazoa</taxon>
        <taxon>Chordata</taxon>
        <taxon>Craniata</taxon>
        <taxon>Vertebrata</taxon>
        <taxon>Euteleostomi</taxon>
        <taxon>Mammalia</taxon>
        <taxon>Monotremata</taxon>
        <taxon>Ornithorhynchidae</taxon>
        <taxon>Ornithorhynchus</taxon>
    </lineage>
</organism>
<evidence type="ECO:0000256" key="3">
    <source>
        <dbReference type="ARBA" id="ARBA00022729"/>
    </source>
</evidence>
<dbReference type="Gene3D" id="2.60.40.3850">
    <property type="match status" value="1"/>
</dbReference>
<feature type="region of interest" description="Disordered" evidence="8">
    <location>
        <begin position="1"/>
        <end position="31"/>
    </location>
</feature>
<reference evidence="11" key="3">
    <citation type="submission" date="2025-09" db="UniProtKB">
        <authorList>
            <consortium name="Ensembl"/>
        </authorList>
    </citation>
    <scope>IDENTIFICATION</scope>
    <source>
        <strain evidence="11">Glennie</strain>
    </source>
</reference>
<dbReference type="FunCoup" id="F7FS87">
    <property type="interactions" value="346"/>
</dbReference>
<dbReference type="FunFam" id="2.60.40.10:FF:004847">
    <property type="match status" value="1"/>
</dbReference>
<dbReference type="GO" id="GO:0043235">
    <property type="term" value="C:receptor complex"/>
    <property type="evidence" value="ECO:0000318"/>
    <property type="project" value="GO_Central"/>
</dbReference>
<dbReference type="GO" id="GO:0017046">
    <property type="term" value="F:peptide hormone binding"/>
    <property type="evidence" value="ECO:0000318"/>
    <property type="project" value="GO_Central"/>
</dbReference>
<evidence type="ECO:0000256" key="9">
    <source>
        <dbReference type="SAM" id="Phobius"/>
    </source>
</evidence>
<dbReference type="InterPro" id="IPR003961">
    <property type="entry name" value="FN3_dom"/>
</dbReference>
<dbReference type="PROSITE" id="PS50853">
    <property type="entry name" value="FN3"/>
    <property type="match status" value="1"/>
</dbReference>
<dbReference type="Proteomes" id="UP000002279">
    <property type="component" value="Chromosome 15"/>
</dbReference>
<dbReference type="InterPro" id="IPR013783">
    <property type="entry name" value="Ig-like_fold"/>
</dbReference>
<keyword evidence="2 9" id="KW-0812">Transmembrane</keyword>
<evidence type="ECO:0000256" key="1">
    <source>
        <dbReference type="ARBA" id="ARBA00004479"/>
    </source>
</evidence>
<feature type="domain" description="Fibronectin type-III" evidence="10">
    <location>
        <begin position="296"/>
        <end position="396"/>
    </location>
</feature>
<accession>F7FS87</accession>
<dbReference type="GO" id="GO:0019221">
    <property type="term" value="P:cytokine-mediated signaling pathway"/>
    <property type="evidence" value="ECO:0000318"/>
    <property type="project" value="GO_Central"/>
</dbReference>
<dbReference type="GO" id="GO:0009897">
    <property type="term" value="C:external side of plasma membrane"/>
    <property type="evidence" value="ECO:0000318"/>
    <property type="project" value="GO_Central"/>
</dbReference>
<dbReference type="Gene3D" id="2.60.40.10">
    <property type="entry name" value="Immunoglobulins"/>
    <property type="match status" value="2"/>
</dbReference>
<evidence type="ECO:0000256" key="6">
    <source>
        <dbReference type="ARBA" id="ARBA00023170"/>
    </source>
</evidence>
<dbReference type="HOGENOM" id="CLU_039627_2_0_1"/>
<dbReference type="GO" id="GO:0004925">
    <property type="term" value="F:prolactin receptor activity"/>
    <property type="evidence" value="ECO:0000318"/>
    <property type="project" value="GO_Central"/>
</dbReference>
<reference evidence="11 12" key="1">
    <citation type="journal article" date="2008" name="Nature">
        <title>Genome analysis of the platypus reveals unique signatures of evolution.</title>
        <authorList>
            <person name="Warren W.C."/>
            <person name="Hillier L.W."/>
            <person name="Marshall Graves J.A."/>
            <person name="Birney E."/>
            <person name="Ponting C.P."/>
            <person name="Grutzner F."/>
            <person name="Belov K."/>
            <person name="Miller W."/>
            <person name="Clarke L."/>
            <person name="Chinwalla A.T."/>
            <person name="Yang S.P."/>
            <person name="Heger A."/>
            <person name="Locke D.P."/>
            <person name="Miethke P."/>
            <person name="Waters P.D."/>
            <person name="Veyrunes F."/>
            <person name="Fulton L."/>
            <person name="Fulton B."/>
            <person name="Graves T."/>
            <person name="Wallis J."/>
            <person name="Puente X.S."/>
            <person name="Lopez-Otin C."/>
            <person name="Ordonez G.R."/>
            <person name="Eichler E.E."/>
            <person name="Chen L."/>
            <person name="Cheng Z."/>
            <person name="Deakin J.E."/>
            <person name="Alsop A."/>
            <person name="Thompson K."/>
            <person name="Kirby P."/>
            <person name="Papenfuss A.T."/>
            <person name="Wakefield M.J."/>
            <person name="Olender T."/>
            <person name="Lancet D."/>
            <person name="Huttley G.A."/>
            <person name="Smit A.F."/>
            <person name="Pask A."/>
            <person name="Temple-Smith P."/>
            <person name="Batzer M.A."/>
            <person name="Walker J.A."/>
            <person name="Konkel M.K."/>
            <person name="Harris R.S."/>
            <person name="Whittington C.M."/>
            <person name="Wong E.S."/>
            <person name="Gemmell N.J."/>
            <person name="Buschiazzo E."/>
            <person name="Vargas Jentzsch I.M."/>
            <person name="Merkel A."/>
            <person name="Schmitz J."/>
            <person name="Zemann A."/>
            <person name="Churakov G."/>
            <person name="Kriegs J.O."/>
            <person name="Brosius J."/>
            <person name="Murchison E.P."/>
            <person name="Sachidanandam R."/>
            <person name="Smith C."/>
            <person name="Hannon G.J."/>
            <person name="Tsend-Ayush E."/>
            <person name="McMillan D."/>
            <person name="Attenborough R."/>
            <person name="Rens W."/>
            <person name="Ferguson-Smith M."/>
            <person name="Lefevre C.M."/>
            <person name="Sharp J.A."/>
            <person name="Nicholas K.R."/>
            <person name="Ray D.A."/>
            <person name="Kube M."/>
            <person name="Reinhardt R."/>
            <person name="Pringle T.H."/>
            <person name="Taylor J."/>
            <person name="Jones R.C."/>
            <person name="Nixon B."/>
            <person name="Dacheux J.L."/>
            <person name="Niwa H."/>
            <person name="Sekita Y."/>
            <person name="Huang X."/>
            <person name="Stark A."/>
            <person name="Kheradpour P."/>
            <person name="Kellis M."/>
            <person name="Flicek P."/>
            <person name="Chen Y."/>
            <person name="Webber C."/>
            <person name="Hardison R."/>
            <person name="Nelson J."/>
            <person name="Hallsworth-Pepin K."/>
            <person name="Delehaunty K."/>
            <person name="Markovic C."/>
            <person name="Minx P."/>
            <person name="Feng Y."/>
            <person name="Kremitzki C."/>
            <person name="Mitreva M."/>
            <person name="Glasscock J."/>
            <person name="Wylie T."/>
            <person name="Wohldmann P."/>
            <person name="Thiru P."/>
            <person name="Nhan M.N."/>
            <person name="Pohl C.S."/>
            <person name="Smith S.M."/>
            <person name="Hou S."/>
            <person name="Nefedov M."/>
            <person name="de Jong P.J."/>
            <person name="Renfree M.B."/>
            <person name="Mardis E.R."/>
            <person name="Wilson R.K."/>
        </authorList>
    </citation>
    <scope>NUCLEOTIDE SEQUENCE [LARGE SCALE GENOMIC DNA]</scope>
    <source>
        <strain evidence="11 12">Glennie</strain>
    </source>
</reference>
<keyword evidence="4 9" id="KW-1133">Transmembrane helix</keyword>
<reference evidence="11" key="2">
    <citation type="submission" date="2025-08" db="UniProtKB">
        <authorList>
            <consortium name="Ensembl"/>
        </authorList>
    </citation>
    <scope>IDENTIFICATION</scope>
    <source>
        <strain evidence="11">Glennie</strain>
    </source>
</reference>
<dbReference type="eggNOG" id="ENOG502RZVR">
    <property type="taxonomic scope" value="Eukaryota"/>
</dbReference>
<dbReference type="InterPro" id="IPR015321">
    <property type="entry name" value="TypeI_recpt_CBD"/>
</dbReference>
<dbReference type="Ensembl" id="ENSOANT00000017512.3">
    <property type="protein sequence ID" value="ENSOANP00000017509.3"/>
    <property type="gene ID" value="ENSOANG00000011052.4"/>
</dbReference>
<evidence type="ECO:0000256" key="5">
    <source>
        <dbReference type="ARBA" id="ARBA00023136"/>
    </source>
</evidence>
<dbReference type="STRING" id="9258.ENSOANP00000017509"/>
<keyword evidence="7" id="KW-0325">Glycoprotein</keyword>
<dbReference type="InterPro" id="IPR036116">
    <property type="entry name" value="FN3_sf"/>
</dbReference>
<keyword evidence="6" id="KW-0675">Receptor</keyword>
<dbReference type="InterPro" id="IPR040907">
    <property type="entry name" value="IL3Ra_N"/>
</dbReference>
<dbReference type="PANTHER" id="PTHR23037">
    <property type="entry name" value="CYTOKINE RECEPTOR"/>
    <property type="match status" value="1"/>
</dbReference>
<dbReference type="PANTHER" id="PTHR23037:SF46">
    <property type="entry name" value="INTERLEUKIN 5 RECEPTOR SUBUNIT ALPHA"/>
    <property type="match status" value="1"/>
</dbReference>
<dbReference type="PROSITE" id="PS01356">
    <property type="entry name" value="HEMATOPO_REC_S_F2"/>
    <property type="match status" value="1"/>
</dbReference>
<protein>
    <recommendedName>
        <fullName evidence="10">Fibronectin type-III domain-containing protein</fullName>
    </recommendedName>
</protein>
<dbReference type="Bgee" id="ENSOANG00000011052">
    <property type="expression patterns" value="Expressed in ovary and 5 other cell types or tissues"/>
</dbReference>
<evidence type="ECO:0000313" key="12">
    <source>
        <dbReference type="Proteomes" id="UP000002279"/>
    </source>
</evidence>
<evidence type="ECO:0000256" key="4">
    <source>
        <dbReference type="ARBA" id="ARBA00022989"/>
    </source>
</evidence>
<evidence type="ECO:0000256" key="7">
    <source>
        <dbReference type="ARBA" id="ARBA00023180"/>
    </source>
</evidence>
<dbReference type="OMA" id="CNLSHED"/>
<evidence type="ECO:0000259" key="10">
    <source>
        <dbReference type="PROSITE" id="PS50853"/>
    </source>
</evidence>
<sequence length="476" mass="53710">MVGGCRDRRWEPRRESECGPRSWRAGPAPDRIPETSLLGVSGLETPFPPASSDLSGHCQLLLFLASLAGGGPSSPRDSMPGGLCWAVLLWAVGGLTSAQPDAEEEVIQNLTLEPRKIKLTWQSPVNITDATCAISQVGNLFTEDEPEEDTNLYYCVFENHRLCKGANFTVNVTTPQGSFTKQLFFTNKGREGSAAENFTCVVYDSKFLNCSWTVGKKAPKDVQYRLYSQASRTDEERECLQYRANACGIHVGCHYGNLSMFKRNNYFFVNGSSSEAEIRFYDTTSTLLDRIEQYNPPRNIKVNCSKSNCLIQWEKTVTALNPQSHEVTYQLDIQRKGGDTIPQICQDGESQGTFYHFPSYDERAEYSVRIRVGNRRRPGVLWGPWSEPIRLGSGEQAGSPWLVWVLVVFGTLVFALGILCLWKRFLGTQKFFARIPRIKDSLNDFPFQSNQIIWEEFRQPPEQCEIEVIRSVGEKT</sequence>
<evidence type="ECO:0000256" key="8">
    <source>
        <dbReference type="SAM" id="MobiDB-lite"/>
    </source>
</evidence>
<comment type="subcellular location">
    <subcellularLocation>
        <location evidence="1">Membrane</location>
        <topology evidence="1">Single-pass type I membrane protein</topology>
    </subcellularLocation>
</comment>
<dbReference type="GO" id="GO:0008284">
    <property type="term" value="P:positive regulation of cell population proliferation"/>
    <property type="evidence" value="ECO:0000318"/>
    <property type="project" value="GO_Central"/>
</dbReference>